<accession>A0A918TGL7</accession>
<sequence length="93" mass="10084">MSSWSFTSRLLDIWDTRTIGRPGILTISCVSSAGGSSYSTTVRREDPAGGERTFRYRGPAVAVAGIPSSVPAAAKLPKDISRRWKARRSKLLS</sequence>
<proteinExistence type="predicted"/>
<protein>
    <submittedName>
        <fullName evidence="1">Uncharacterized protein</fullName>
    </submittedName>
</protein>
<evidence type="ECO:0000313" key="2">
    <source>
        <dbReference type="Proteomes" id="UP000646244"/>
    </source>
</evidence>
<reference evidence="1" key="2">
    <citation type="submission" date="2020-09" db="EMBL/GenBank/DDBJ databases">
        <authorList>
            <person name="Sun Q."/>
            <person name="Ohkuma M."/>
        </authorList>
    </citation>
    <scope>NUCLEOTIDE SEQUENCE</scope>
    <source>
        <strain evidence="1">JCM 4633</strain>
    </source>
</reference>
<reference evidence="1" key="1">
    <citation type="journal article" date="2014" name="Int. J. Syst. Evol. Microbiol.">
        <title>Complete genome sequence of Corynebacterium casei LMG S-19264T (=DSM 44701T), isolated from a smear-ripened cheese.</title>
        <authorList>
            <consortium name="US DOE Joint Genome Institute (JGI-PGF)"/>
            <person name="Walter F."/>
            <person name="Albersmeier A."/>
            <person name="Kalinowski J."/>
            <person name="Ruckert C."/>
        </authorList>
    </citation>
    <scope>NUCLEOTIDE SEQUENCE</scope>
    <source>
        <strain evidence="1">JCM 4633</strain>
    </source>
</reference>
<name>A0A918TGL7_STRCJ</name>
<gene>
    <name evidence="1" type="ORF">GCM10010507_19070</name>
</gene>
<organism evidence="1 2">
    <name type="scientific">Streptomyces cinnamoneus</name>
    <name type="common">Streptoverticillium cinnamoneum</name>
    <dbReference type="NCBI Taxonomy" id="53446"/>
    <lineage>
        <taxon>Bacteria</taxon>
        <taxon>Bacillati</taxon>
        <taxon>Actinomycetota</taxon>
        <taxon>Actinomycetes</taxon>
        <taxon>Kitasatosporales</taxon>
        <taxon>Streptomycetaceae</taxon>
        <taxon>Streptomyces</taxon>
        <taxon>Streptomyces cinnamoneus group</taxon>
    </lineage>
</organism>
<dbReference type="Proteomes" id="UP000646244">
    <property type="component" value="Unassembled WGS sequence"/>
</dbReference>
<dbReference type="EMBL" id="BMVB01000005">
    <property type="protein sequence ID" value="GHC44282.1"/>
    <property type="molecule type" value="Genomic_DNA"/>
</dbReference>
<dbReference type="AlphaFoldDB" id="A0A918TGL7"/>
<comment type="caution">
    <text evidence="1">The sequence shown here is derived from an EMBL/GenBank/DDBJ whole genome shotgun (WGS) entry which is preliminary data.</text>
</comment>
<evidence type="ECO:0000313" key="1">
    <source>
        <dbReference type="EMBL" id="GHC44282.1"/>
    </source>
</evidence>